<gene>
    <name evidence="1" type="ORF">TDUB1175_LOCUS19732</name>
</gene>
<dbReference type="EMBL" id="HBED01039288">
    <property type="protein sequence ID" value="CAD8321316.1"/>
    <property type="molecule type" value="Transcribed_RNA"/>
</dbReference>
<sequence length="162" mass="16902">MYAGRGETESSDGSAPNCPALKKTVGEVESLLQVGLVQGTLRYALANQEHQFFVKDGDIAEGYIFSRSILPYVSESDATAGDTIARNMDFGFVSKPVQDGAMAVFNAFATALPGMGVDCASVGRAGGMDVCSVGTRSDADRRTVVSALSTLLVSLASCYAIL</sequence>
<organism evidence="1">
    <name type="scientific">Pseudictyota dubia</name>
    <dbReference type="NCBI Taxonomy" id="2749911"/>
    <lineage>
        <taxon>Eukaryota</taxon>
        <taxon>Sar</taxon>
        <taxon>Stramenopiles</taxon>
        <taxon>Ochrophyta</taxon>
        <taxon>Bacillariophyta</taxon>
        <taxon>Mediophyceae</taxon>
        <taxon>Biddulphiophycidae</taxon>
        <taxon>Eupodiscales</taxon>
        <taxon>Odontellaceae</taxon>
        <taxon>Pseudictyota</taxon>
    </lineage>
</organism>
<protein>
    <submittedName>
        <fullName evidence="1">Uncharacterized protein</fullName>
    </submittedName>
</protein>
<name>A0A7R9WFA0_9STRA</name>
<evidence type="ECO:0000313" key="1">
    <source>
        <dbReference type="EMBL" id="CAD8321316.1"/>
    </source>
</evidence>
<dbReference type="AlphaFoldDB" id="A0A7R9WFA0"/>
<reference evidence="1" key="1">
    <citation type="submission" date="2021-01" db="EMBL/GenBank/DDBJ databases">
        <authorList>
            <person name="Corre E."/>
            <person name="Pelletier E."/>
            <person name="Niang G."/>
            <person name="Scheremetjew M."/>
            <person name="Finn R."/>
            <person name="Kale V."/>
            <person name="Holt S."/>
            <person name="Cochrane G."/>
            <person name="Meng A."/>
            <person name="Brown T."/>
            <person name="Cohen L."/>
        </authorList>
    </citation>
    <scope>NUCLEOTIDE SEQUENCE</scope>
    <source>
        <strain evidence="1">CCMP147</strain>
    </source>
</reference>
<proteinExistence type="predicted"/>
<accession>A0A7R9WFA0</accession>